<dbReference type="Pfam" id="PF00756">
    <property type="entry name" value="Esterase"/>
    <property type="match status" value="1"/>
</dbReference>
<dbReference type="InterPro" id="IPR014186">
    <property type="entry name" value="S-formylglutathione_hydrol"/>
</dbReference>
<protein>
    <recommendedName>
        <fullName evidence="2 6">S-formylglutathione hydrolase</fullName>
        <ecNumber evidence="2 6">3.1.2.12</ecNumber>
    </recommendedName>
</protein>
<dbReference type="InterPro" id="IPR029058">
    <property type="entry name" value="AB_hydrolase_fold"/>
</dbReference>
<dbReference type="STRING" id="1207063.P24_14184"/>
<evidence type="ECO:0000256" key="6">
    <source>
        <dbReference type="NCBIfam" id="TIGR02821"/>
    </source>
</evidence>
<dbReference type="PANTHER" id="PTHR10061">
    <property type="entry name" value="S-FORMYLGLUTATHIONE HYDROLASE"/>
    <property type="match status" value="1"/>
</dbReference>
<dbReference type="FunFam" id="3.40.50.1820:FF:000002">
    <property type="entry name" value="S-formylglutathione hydrolase"/>
    <property type="match status" value="1"/>
</dbReference>
<dbReference type="NCBIfam" id="TIGR02821">
    <property type="entry name" value="fghA_ester_D"/>
    <property type="match status" value="1"/>
</dbReference>
<comment type="caution">
    <text evidence="9">The sequence shown here is derived from an EMBL/GenBank/DDBJ whole genome shotgun (WGS) entry which is preliminary data.</text>
</comment>
<evidence type="ECO:0000256" key="5">
    <source>
        <dbReference type="ARBA" id="ARBA00047590"/>
    </source>
</evidence>
<sequence length="278" mass="30370">MELTESNRAFGGTQQVWRHESRTLGCAMNVAVYVPPHAEGARLPVIYWLSGLTCTEQNFITKAGAQRYAAEQGVVLVAPDTSPRGGDVADDPAYDLGKGAGFYLNATQAPWSPHYRMYDYIVEELPALIEAHFPVDDRRGITGHSMGGHGALVIALRNPGRYKAVSAFAPIVAPSQVPWGRKAFAAYLGENEAEWAAYDATALLGGARERLPILIDQGDADDFLEKQLKPEIFEAEAARVGHPLELRMQPGYGHSYYFIASFIGDHIAHHAKALNPKP</sequence>
<evidence type="ECO:0000256" key="2">
    <source>
        <dbReference type="ARBA" id="ARBA00012479"/>
    </source>
</evidence>
<dbReference type="Gene3D" id="3.40.50.1820">
    <property type="entry name" value="alpha/beta hydrolase"/>
    <property type="match status" value="1"/>
</dbReference>
<comment type="catalytic activity">
    <reaction evidence="5 8">
        <text>S-formylglutathione + H2O = formate + glutathione + H(+)</text>
        <dbReference type="Rhea" id="RHEA:14961"/>
        <dbReference type="ChEBI" id="CHEBI:15377"/>
        <dbReference type="ChEBI" id="CHEBI:15378"/>
        <dbReference type="ChEBI" id="CHEBI:15740"/>
        <dbReference type="ChEBI" id="CHEBI:57688"/>
        <dbReference type="ChEBI" id="CHEBI:57925"/>
        <dbReference type="EC" id="3.1.2.12"/>
    </reaction>
</comment>
<dbReference type="PANTHER" id="PTHR10061:SF0">
    <property type="entry name" value="S-FORMYLGLUTATHIONE HYDROLASE"/>
    <property type="match status" value="1"/>
</dbReference>
<dbReference type="SUPFAM" id="SSF53474">
    <property type="entry name" value="alpha/beta-Hydrolases"/>
    <property type="match status" value="1"/>
</dbReference>
<gene>
    <name evidence="9" type="ORF">P24_14184</name>
</gene>
<reference evidence="9 10" key="1">
    <citation type="journal article" date="2012" name="J. Bacteriol.">
        <title>Genome Sequence of Oceanibaculum indicum Type Strain P24.</title>
        <authorList>
            <person name="Lai Q."/>
            <person name="Shao Z."/>
        </authorList>
    </citation>
    <scope>NUCLEOTIDE SEQUENCE [LARGE SCALE GENOMIC DNA]</scope>
    <source>
        <strain evidence="9 10">P24</strain>
    </source>
</reference>
<evidence type="ECO:0000313" key="9">
    <source>
        <dbReference type="EMBL" id="EKE72112.1"/>
    </source>
</evidence>
<accession>K2JBH8</accession>
<dbReference type="EC" id="3.1.2.12" evidence="2 6"/>
<dbReference type="RefSeq" id="WP_008945440.1">
    <property type="nucleotide sequence ID" value="NZ_AMRL01000021.1"/>
</dbReference>
<proteinExistence type="inferred from homology"/>
<dbReference type="AlphaFoldDB" id="K2JBH8"/>
<comment type="function">
    <text evidence="8">Serine hydrolase involved in the detoxification of formaldehyde.</text>
</comment>
<keyword evidence="10" id="KW-1185">Reference proteome</keyword>
<evidence type="ECO:0000313" key="10">
    <source>
        <dbReference type="Proteomes" id="UP000006746"/>
    </source>
</evidence>
<evidence type="ECO:0000256" key="3">
    <source>
        <dbReference type="ARBA" id="ARBA00022487"/>
    </source>
</evidence>
<evidence type="ECO:0000256" key="1">
    <source>
        <dbReference type="ARBA" id="ARBA00005622"/>
    </source>
</evidence>
<dbReference type="GO" id="GO:0046294">
    <property type="term" value="P:formaldehyde catabolic process"/>
    <property type="evidence" value="ECO:0007669"/>
    <property type="project" value="InterPro"/>
</dbReference>
<keyword evidence="3 8" id="KW-0719">Serine esterase</keyword>
<dbReference type="Proteomes" id="UP000006746">
    <property type="component" value="Unassembled WGS sequence"/>
</dbReference>
<dbReference type="GO" id="GO:0052689">
    <property type="term" value="F:carboxylic ester hydrolase activity"/>
    <property type="evidence" value="ECO:0007669"/>
    <property type="project" value="UniProtKB-KW"/>
</dbReference>
<feature type="active site" description="Charge relay system" evidence="7">
    <location>
        <position position="221"/>
    </location>
</feature>
<organism evidence="9 10">
    <name type="scientific">Oceanibaculum indicum P24</name>
    <dbReference type="NCBI Taxonomy" id="1207063"/>
    <lineage>
        <taxon>Bacteria</taxon>
        <taxon>Pseudomonadati</taxon>
        <taxon>Pseudomonadota</taxon>
        <taxon>Alphaproteobacteria</taxon>
        <taxon>Rhodospirillales</taxon>
        <taxon>Oceanibaculaceae</taxon>
        <taxon>Oceanibaculum</taxon>
    </lineage>
</organism>
<feature type="active site" description="Charge relay system" evidence="7">
    <location>
        <position position="145"/>
    </location>
</feature>
<dbReference type="GO" id="GO:0005829">
    <property type="term" value="C:cytosol"/>
    <property type="evidence" value="ECO:0007669"/>
    <property type="project" value="TreeGrafter"/>
</dbReference>
<evidence type="ECO:0000256" key="7">
    <source>
        <dbReference type="PIRSR" id="PIRSR614186-1"/>
    </source>
</evidence>
<keyword evidence="4 8" id="KW-0378">Hydrolase</keyword>
<dbReference type="InterPro" id="IPR000801">
    <property type="entry name" value="Esterase-like"/>
</dbReference>
<feature type="active site" description="Charge relay system" evidence="7">
    <location>
        <position position="254"/>
    </location>
</feature>
<evidence type="ECO:0000256" key="8">
    <source>
        <dbReference type="RuleBase" id="RU363068"/>
    </source>
</evidence>
<evidence type="ECO:0000256" key="4">
    <source>
        <dbReference type="ARBA" id="ARBA00022801"/>
    </source>
</evidence>
<dbReference type="eggNOG" id="COG0627">
    <property type="taxonomic scope" value="Bacteria"/>
</dbReference>
<name>K2JBH8_9PROT</name>
<dbReference type="EMBL" id="AMRL01000021">
    <property type="protein sequence ID" value="EKE72112.1"/>
    <property type="molecule type" value="Genomic_DNA"/>
</dbReference>
<dbReference type="PATRIC" id="fig|1207063.3.peg.2864"/>
<dbReference type="GO" id="GO:0018738">
    <property type="term" value="F:S-formylglutathione hydrolase activity"/>
    <property type="evidence" value="ECO:0007669"/>
    <property type="project" value="UniProtKB-UniRule"/>
</dbReference>
<comment type="similarity">
    <text evidence="1 8">Belongs to the esterase D family.</text>
</comment>